<gene>
    <name evidence="1" type="ORF">AVEN_72875_1</name>
</gene>
<comment type="caution">
    <text evidence="1">The sequence shown here is derived from an EMBL/GenBank/DDBJ whole genome shotgun (WGS) entry which is preliminary data.</text>
</comment>
<sequence length="117" mass="13436">MRRSPHSLSPSSGGGAQHQAWIISSHIQDYFIFLPGSSILIQENLPRETVHVSRLRSPKQDFDCQNKGRVLSAPFGKTRGVLHSLRTEPIAFYLDTSMVMLFCKKSRHQQWFLNLER</sequence>
<accession>A0A4Y2LR86</accession>
<keyword evidence="2" id="KW-1185">Reference proteome</keyword>
<evidence type="ECO:0000313" key="2">
    <source>
        <dbReference type="Proteomes" id="UP000499080"/>
    </source>
</evidence>
<dbReference type="AlphaFoldDB" id="A0A4Y2LR86"/>
<evidence type="ECO:0000313" key="1">
    <source>
        <dbReference type="EMBL" id="GBN16989.1"/>
    </source>
</evidence>
<protein>
    <submittedName>
        <fullName evidence="1">Uncharacterized protein</fullName>
    </submittedName>
</protein>
<organism evidence="1 2">
    <name type="scientific">Araneus ventricosus</name>
    <name type="common">Orbweaver spider</name>
    <name type="synonym">Epeira ventricosa</name>
    <dbReference type="NCBI Taxonomy" id="182803"/>
    <lineage>
        <taxon>Eukaryota</taxon>
        <taxon>Metazoa</taxon>
        <taxon>Ecdysozoa</taxon>
        <taxon>Arthropoda</taxon>
        <taxon>Chelicerata</taxon>
        <taxon>Arachnida</taxon>
        <taxon>Araneae</taxon>
        <taxon>Araneomorphae</taxon>
        <taxon>Entelegynae</taxon>
        <taxon>Araneoidea</taxon>
        <taxon>Araneidae</taxon>
        <taxon>Araneus</taxon>
    </lineage>
</organism>
<dbReference type="EMBL" id="BGPR01006210">
    <property type="protein sequence ID" value="GBN16989.1"/>
    <property type="molecule type" value="Genomic_DNA"/>
</dbReference>
<name>A0A4Y2LR86_ARAVE</name>
<dbReference type="Proteomes" id="UP000499080">
    <property type="component" value="Unassembled WGS sequence"/>
</dbReference>
<reference evidence="1 2" key="1">
    <citation type="journal article" date="2019" name="Sci. Rep.">
        <title>Orb-weaving spider Araneus ventricosus genome elucidates the spidroin gene catalogue.</title>
        <authorList>
            <person name="Kono N."/>
            <person name="Nakamura H."/>
            <person name="Ohtoshi R."/>
            <person name="Moran D.A.P."/>
            <person name="Shinohara A."/>
            <person name="Yoshida Y."/>
            <person name="Fujiwara M."/>
            <person name="Mori M."/>
            <person name="Tomita M."/>
            <person name="Arakawa K."/>
        </authorList>
    </citation>
    <scope>NUCLEOTIDE SEQUENCE [LARGE SCALE GENOMIC DNA]</scope>
</reference>
<proteinExistence type="predicted"/>